<accession>A0A5B7CVA2</accession>
<feature type="transmembrane region" description="Helical" evidence="6">
    <location>
        <begin position="57"/>
        <end position="79"/>
    </location>
</feature>
<protein>
    <submittedName>
        <fullName evidence="8">Solute carrier family 22 member 6</fullName>
    </submittedName>
</protein>
<name>A0A5B7CVA2_PORTR</name>
<feature type="region of interest" description="Disordered" evidence="5">
    <location>
        <begin position="223"/>
        <end position="262"/>
    </location>
</feature>
<proteinExistence type="predicted"/>
<keyword evidence="4 6" id="KW-0472">Membrane</keyword>
<feature type="transmembrane region" description="Helical" evidence="6">
    <location>
        <begin position="20"/>
        <end position="45"/>
    </location>
</feature>
<reference evidence="8 9" key="1">
    <citation type="submission" date="2019-05" db="EMBL/GenBank/DDBJ databases">
        <title>Another draft genome of Portunus trituberculatus and its Hox gene families provides insights of decapod evolution.</title>
        <authorList>
            <person name="Jeong J.-H."/>
            <person name="Song I."/>
            <person name="Kim S."/>
            <person name="Choi T."/>
            <person name="Kim D."/>
            <person name="Ryu S."/>
            <person name="Kim W."/>
        </authorList>
    </citation>
    <scope>NUCLEOTIDE SEQUENCE [LARGE SCALE GENOMIC DNA]</scope>
    <source>
        <tissue evidence="8">Muscle</tissue>
    </source>
</reference>
<keyword evidence="9" id="KW-1185">Reference proteome</keyword>
<dbReference type="Gene3D" id="1.20.1250.20">
    <property type="entry name" value="MFS general substrate transporter like domains"/>
    <property type="match status" value="1"/>
</dbReference>
<dbReference type="GO" id="GO:0022857">
    <property type="term" value="F:transmembrane transporter activity"/>
    <property type="evidence" value="ECO:0007669"/>
    <property type="project" value="InterPro"/>
</dbReference>
<evidence type="ECO:0000256" key="5">
    <source>
        <dbReference type="SAM" id="MobiDB-lite"/>
    </source>
</evidence>
<organism evidence="8 9">
    <name type="scientific">Portunus trituberculatus</name>
    <name type="common">Swimming crab</name>
    <name type="synonym">Neptunus trituberculatus</name>
    <dbReference type="NCBI Taxonomy" id="210409"/>
    <lineage>
        <taxon>Eukaryota</taxon>
        <taxon>Metazoa</taxon>
        <taxon>Ecdysozoa</taxon>
        <taxon>Arthropoda</taxon>
        <taxon>Crustacea</taxon>
        <taxon>Multicrustacea</taxon>
        <taxon>Malacostraca</taxon>
        <taxon>Eumalacostraca</taxon>
        <taxon>Eucarida</taxon>
        <taxon>Decapoda</taxon>
        <taxon>Pleocyemata</taxon>
        <taxon>Brachyura</taxon>
        <taxon>Eubrachyura</taxon>
        <taxon>Portunoidea</taxon>
        <taxon>Portunidae</taxon>
        <taxon>Portuninae</taxon>
        <taxon>Portunus</taxon>
    </lineage>
</organism>
<evidence type="ECO:0000256" key="4">
    <source>
        <dbReference type="ARBA" id="ARBA00023136"/>
    </source>
</evidence>
<dbReference type="InterPro" id="IPR011701">
    <property type="entry name" value="MFS"/>
</dbReference>
<dbReference type="PROSITE" id="PS50850">
    <property type="entry name" value="MFS"/>
    <property type="match status" value="1"/>
</dbReference>
<evidence type="ECO:0000313" key="8">
    <source>
        <dbReference type="EMBL" id="MPC13329.1"/>
    </source>
</evidence>
<dbReference type="SUPFAM" id="SSF103473">
    <property type="entry name" value="MFS general substrate transporter"/>
    <property type="match status" value="1"/>
</dbReference>
<evidence type="ECO:0000256" key="3">
    <source>
        <dbReference type="ARBA" id="ARBA00022989"/>
    </source>
</evidence>
<keyword evidence="2 6" id="KW-0812">Transmembrane</keyword>
<dbReference type="InterPro" id="IPR020846">
    <property type="entry name" value="MFS_dom"/>
</dbReference>
<evidence type="ECO:0000256" key="1">
    <source>
        <dbReference type="ARBA" id="ARBA00004141"/>
    </source>
</evidence>
<evidence type="ECO:0000259" key="7">
    <source>
        <dbReference type="PROSITE" id="PS50850"/>
    </source>
</evidence>
<evidence type="ECO:0000256" key="2">
    <source>
        <dbReference type="ARBA" id="ARBA00022692"/>
    </source>
</evidence>
<gene>
    <name evidence="8" type="primary">slc22a6_1</name>
    <name evidence="8" type="ORF">E2C01_006061</name>
</gene>
<dbReference type="InterPro" id="IPR036259">
    <property type="entry name" value="MFS_trans_sf"/>
</dbReference>
<dbReference type="GO" id="GO:0016020">
    <property type="term" value="C:membrane"/>
    <property type="evidence" value="ECO:0007669"/>
    <property type="project" value="UniProtKB-SubCell"/>
</dbReference>
<comment type="caution">
    <text evidence="8">The sequence shown here is derived from an EMBL/GenBank/DDBJ whole genome shotgun (WGS) entry which is preliminary data.</text>
</comment>
<comment type="subcellular location">
    <subcellularLocation>
        <location evidence="1">Membrane</location>
        <topology evidence="1">Multi-pass membrane protein</topology>
    </subcellularLocation>
</comment>
<dbReference type="OrthoDB" id="2544694at2759"/>
<sequence>MSSHNQDYARAPLSAIRELQVLRVSLALVGKWCISGVYQVLYLYASELFPTEVRMQGIGVASVSSQLASTFVPFITSLLGSALPWLPSFIFGIAAAVAGMFTMALRDTKDVPLPDTIADLSAAAIKEAVVFNRDSLSTITSSTIFSITTASAPDVEKKGHEDDLYLVFSPLNEVDHDLSTTITYPLTATLCHDKDKTSSSALSEADVEGPAVAGSARFTGLKKEDMEEGSAVEPSAVDVEGPAVAGSTGVTGTACLTGLKNE</sequence>
<evidence type="ECO:0000256" key="6">
    <source>
        <dbReference type="SAM" id="Phobius"/>
    </source>
</evidence>
<dbReference type="Proteomes" id="UP000324222">
    <property type="component" value="Unassembled WGS sequence"/>
</dbReference>
<keyword evidence="3 6" id="KW-1133">Transmembrane helix</keyword>
<evidence type="ECO:0000313" key="9">
    <source>
        <dbReference type="Proteomes" id="UP000324222"/>
    </source>
</evidence>
<feature type="transmembrane region" description="Helical" evidence="6">
    <location>
        <begin position="85"/>
        <end position="105"/>
    </location>
</feature>
<dbReference type="AlphaFoldDB" id="A0A5B7CVA2"/>
<dbReference type="PANTHER" id="PTHR24064">
    <property type="entry name" value="SOLUTE CARRIER FAMILY 22 MEMBER"/>
    <property type="match status" value="1"/>
</dbReference>
<feature type="domain" description="Major facilitator superfamily (MFS) profile" evidence="7">
    <location>
        <begin position="1"/>
        <end position="110"/>
    </location>
</feature>
<dbReference type="Pfam" id="PF07690">
    <property type="entry name" value="MFS_1"/>
    <property type="match status" value="1"/>
</dbReference>
<dbReference type="EMBL" id="VSRR010000274">
    <property type="protein sequence ID" value="MPC13329.1"/>
    <property type="molecule type" value="Genomic_DNA"/>
</dbReference>